<dbReference type="GO" id="GO:0016020">
    <property type="term" value="C:membrane"/>
    <property type="evidence" value="ECO:0007669"/>
    <property type="project" value="UniProtKB-SubCell"/>
</dbReference>
<feature type="transmembrane region" description="Helical" evidence="13">
    <location>
        <begin position="111"/>
        <end position="130"/>
    </location>
</feature>
<evidence type="ECO:0000256" key="3">
    <source>
        <dbReference type="ARBA" id="ARBA00022448"/>
    </source>
</evidence>
<comment type="caution">
    <text evidence="14">The sequence shown here is derived from an EMBL/GenBank/DDBJ whole genome shotgun (WGS) entry which is preliminary data.</text>
</comment>
<keyword evidence="6" id="KW-0631">Potassium channel</keyword>
<evidence type="ECO:0000313" key="14">
    <source>
        <dbReference type="EMBL" id="KKR70124.1"/>
    </source>
</evidence>
<feature type="transmembrane region" description="Helical" evidence="13">
    <location>
        <begin position="85"/>
        <end position="105"/>
    </location>
</feature>
<protein>
    <recommendedName>
        <fullName evidence="16">Integral membrane protein</fullName>
    </recommendedName>
</protein>
<keyword evidence="8 13" id="KW-1133">Transmembrane helix</keyword>
<feature type="transmembrane region" description="Helical" evidence="13">
    <location>
        <begin position="12"/>
        <end position="34"/>
    </location>
</feature>
<dbReference type="EMBL" id="LBZL01000013">
    <property type="protein sequence ID" value="KKR70124.1"/>
    <property type="molecule type" value="Genomic_DNA"/>
</dbReference>
<evidence type="ECO:0008006" key="16">
    <source>
        <dbReference type="Google" id="ProtNLM"/>
    </source>
</evidence>
<reference evidence="14 15" key="1">
    <citation type="journal article" date="2015" name="Nature">
        <title>rRNA introns, odd ribosomes, and small enigmatic genomes across a large radiation of phyla.</title>
        <authorList>
            <person name="Brown C.T."/>
            <person name="Hug L.A."/>
            <person name="Thomas B.C."/>
            <person name="Sharon I."/>
            <person name="Castelle C.J."/>
            <person name="Singh A."/>
            <person name="Wilkins M.J."/>
            <person name="Williams K.H."/>
            <person name="Banfield J.F."/>
        </authorList>
    </citation>
    <scope>NUCLEOTIDE SEQUENCE [LARGE SCALE GENOMIC DNA]</scope>
</reference>
<evidence type="ECO:0000256" key="9">
    <source>
        <dbReference type="ARBA" id="ARBA00023065"/>
    </source>
</evidence>
<organism evidence="14 15">
    <name type="scientific">Candidatus Nomurabacteria bacterium GW2011_GWB1_40_7</name>
    <dbReference type="NCBI Taxonomy" id="1618744"/>
    <lineage>
        <taxon>Bacteria</taxon>
        <taxon>Candidatus Nomuraibacteriota</taxon>
    </lineage>
</organism>
<keyword evidence="4" id="KW-0633">Potassium transport</keyword>
<sequence length="220" mass="25503">MSHTRLDQLSDSIFAIVMTILVFEIKMPIIWGPIDNMGLWFQIKNLFPLLLTYVLSFSLLFTYWRAHHFFVSIYAKNVDSILTNINALFFMLISLVPFSASILGQYNKNELSVIIFSTHTILIGLTLYWMRRYVLYSPHIQNPEISKREIRGSTIRTLTPVVCAFVAIPFSFLSIKLALILLTLAVIFNFSSYSTRLFENILKILHRFFFGEDTKGHFAD</sequence>
<dbReference type="GO" id="GO:0015252">
    <property type="term" value="F:proton channel activity"/>
    <property type="evidence" value="ECO:0007669"/>
    <property type="project" value="InterPro"/>
</dbReference>
<accession>A0A0G0SZF5</accession>
<evidence type="ECO:0000256" key="12">
    <source>
        <dbReference type="ARBA" id="ARBA00034430"/>
    </source>
</evidence>
<evidence type="ECO:0000256" key="5">
    <source>
        <dbReference type="ARBA" id="ARBA00022692"/>
    </source>
</evidence>
<name>A0A0G0SZF5_9BACT</name>
<evidence type="ECO:0000256" key="2">
    <source>
        <dbReference type="ARBA" id="ARBA00006920"/>
    </source>
</evidence>
<evidence type="ECO:0000256" key="11">
    <source>
        <dbReference type="ARBA" id="ARBA00023303"/>
    </source>
</evidence>
<evidence type="ECO:0000256" key="8">
    <source>
        <dbReference type="ARBA" id="ARBA00022989"/>
    </source>
</evidence>
<dbReference type="PANTHER" id="PTHR31462">
    <property type="entry name" value="ENDOSOMAL/LYSOSOMAL POTASSIUM CHANNEL TMEM175"/>
    <property type="match status" value="1"/>
</dbReference>
<comment type="similarity">
    <text evidence="2">Belongs to the TMEM175 family.</text>
</comment>
<proteinExistence type="inferred from homology"/>
<dbReference type="AlphaFoldDB" id="A0A0G0SZF5"/>
<keyword evidence="7" id="KW-0630">Potassium</keyword>
<evidence type="ECO:0000256" key="7">
    <source>
        <dbReference type="ARBA" id="ARBA00022958"/>
    </source>
</evidence>
<keyword evidence="10 13" id="KW-0472">Membrane</keyword>
<dbReference type="PANTHER" id="PTHR31462:SF5">
    <property type="entry name" value="ENDOSOMAL_LYSOSOMAL PROTON CHANNEL TMEM175"/>
    <property type="match status" value="1"/>
</dbReference>
<keyword evidence="3" id="KW-0813">Transport</keyword>
<feature type="transmembrane region" description="Helical" evidence="13">
    <location>
        <begin position="46"/>
        <end position="64"/>
    </location>
</feature>
<evidence type="ECO:0000313" key="15">
    <source>
        <dbReference type="Proteomes" id="UP000034452"/>
    </source>
</evidence>
<keyword evidence="11" id="KW-0407">Ion channel</keyword>
<comment type="catalytic activity">
    <reaction evidence="12">
        <text>K(+)(in) = K(+)(out)</text>
        <dbReference type="Rhea" id="RHEA:29463"/>
        <dbReference type="ChEBI" id="CHEBI:29103"/>
    </reaction>
</comment>
<evidence type="ECO:0000256" key="1">
    <source>
        <dbReference type="ARBA" id="ARBA00004141"/>
    </source>
</evidence>
<evidence type="ECO:0000256" key="10">
    <source>
        <dbReference type="ARBA" id="ARBA00023136"/>
    </source>
</evidence>
<comment type="subcellular location">
    <subcellularLocation>
        <location evidence="1">Membrane</location>
        <topology evidence="1">Multi-pass membrane protein</topology>
    </subcellularLocation>
</comment>
<dbReference type="GO" id="GO:0005267">
    <property type="term" value="F:potassium channel activity"/>
    <property type="evidence" value="ECO:0007669"/>
    <property type="project" value="UniProtKB-KW"/>
</dbReference>
<dbReference type="InterPro" id="IPR010617">
    <property type="entry name" value="TMEM175-like"/>
</dbReference>
<keyword evidence="5 13" id="KW-0812">Transmembrane</keyword>
<evidence type="ECO:0000256" key="13">
    <source>
        <dbReference type="SAM" id="Phobius"/>
    </source>
</evidence>
<gene>
    <name evidence="14" type="ORF">UU13_C0013G0004</name>
</gene>
<keyword evidence="9" id="KW-0406">Ion transport</keyword>
<dbReference type="Pfam" id="PF06736">
    <property type="entry name" value="TMEM175"/>
    <property type="match status" value="1"/>
</dbReference>
<evidence type="ECO:0000256" key="6">
    <source>
        <dbReference type="ARBA" id="ARBA00022826"/>
    </source>
</evidence>
<dbReference type="Proteomes" id="UP000034452">
    <property type="component" value="Unassembled WGS sequence"/>
</dbReference>
<evidence type="ECO:0000256" key="4">
    <source>
        <dbReference type="ARBA" id="ARBA00022538"/>
    </source>
</evidence>